<name>A0ABT4T215_9ACTN</name>
<protein>
    <submittedName>
        <fullName evidence="9">BTAD domain-containing putative transcriptional regulator</fullName>
    </submittedName>
</protein>
<dbReference type="Pfam" id="PF03704">
    <property type="entry name" value="BTAD"/>
    <property type="match status" value="1"/>
</dbReference>
<evidence type="ECO:0000259" key="8">
    <source>
        <dbReference type="PROSITE" id="PS51755"/>
    </source>
</evidence>
<reference evidence="9 10" key="1">
    <citation type="submission" date="2022-11" db="EMBL/GenBank/DDBJ databases">
        <title>Nonomuraea corallina sp. nov., a new species of the genus Nonomuraea isolated from sea side sediment in Thai sea.</title>
        <authorList>
            <person name="Ngamcharungchit C."/>
            <person name="Matsumoto A."/>
            <person name="Suriyachadkun C."/>
            <person name="Panbangred W."/>
            <person name="Inahashi Y."/>
            <person name="Intra B."/>
        </authorList>
    </citation>
    <scope>NUCLEOTIDE SEQUENCE [LARGE SCALE GENOMIC DNA]</scope>
    <source>
        <strain evidence="9 10">DSM 43553</strain>
    </source>
</reference>
<dbReference type="InterPro" id="IPR036388">
    <property type="entry name" value="WH-like_DNA-bd_sf"/>
</dbReference>
<organism evidence="9 10">
    <name type="scientific">Nonomuraea ferruginea</name>
    <dbReference type="NCBI Taxonomy" id="46174"/>
    <lineage>
        <taxon>Bacteria</taxon>
        <taxon>Bacillati</taxon>
        <taxon>Actinomycetota</taxon>
        <taxon>Actinomycetes</taxon>
        <taxon>Streptosporangiales</taxon>
        <taxon>Streptosporangiaceae</taxon>
        <taxon>Nonomuraea</taxon>
    </lineage>
</organism>
<keyword evidence="4" id="KW-0804">Transcription</keyword>
<feature type="region of interest" description="Disordered" evidence="7">
    <location>
        <begin position="246"/>
        <end position="277"/>
    </location>
</feature>
<evidence type="ECO:0000256" key="7">
    <source>
        <dbReference type="SAM" id="MobiDB-lite"/>
    </source>
</evidence>
<dbReference type="PROSITE" id="PS51755">
    <property type="entry name" value="OMPR_PHOB"/>
    <property type="match status" value="1"/>
</dbReference>
<dbReference type="Proteomes" id="UP001212498">
    <property type="component" value="Unassembled WGS sequence"/>
</dbReference>
<evidence type="ECO:0000256" key="2">
    <source>
        <dbReference type="ARBA" id="ARBA00023015"/>
    </source>
</evidence>
<dbReference type="InterPro" id="IPR051677">
    <property type="entry name" value="AfsR-DnrI-RedD_regulator"/>
</dbReference>
<feature type="repeat" description="TPR" evidence="5">
    <location>
        <begin position="815"/>
        <end position="848"/>
    </location>
</feature>
<evidence type="ECO:0000256" key="4">
    <source>
        <dbReference type="ARBA" id="ARBA00023163"/>
    </source>
</evidence>
<proteinExistence type="inferred from homology"/>
<dbReference type="SMART" id="SM00028">
    <property type="entry name" value="TPR"/>
    <property type="match status" value="6"/>
</dbReference>
<keyword evidence="5" id="KW-0802">TPR repeat</keyword>
<feature type="repeat" description="TPR" evidence="5">
    <location>
        <begin position="855"/>
        <end position="888"/>
    </location>
</feature>
<dbReference type="SUPFAM" id="SSF46894">
    <property type="entry name" value="C-terminal effector domain of the bipartite response regulators"/>
    <property type="match status" value="1"/>
</dbReference>
<dbReference type="InterPro" id="IPR016032">
    <property type="entry name" value="Sig_transdc_resp-reg_C-effctor"/>
</dbReference>
<dbReference type="InterPro" id="IPR019734">
    <property type="entry name" value="TPR_rpt"/>
</dbReference>
<dbReference type="SUPFAM" id="SSF52540">
    <property type="entry name" value="P-loop containing nucleoside triphosphate hydrolases"/>
    <property type="match status" value="1"/>
</dbReference>
<feature type="DNA-binding region" description="OmpR/PhoB-type" evidence="6">
    <location>
        <begin position="1"/>
        <end position="94"/>
    </location>
</feature>
<dbReference type="PROSITE" id="PS50005">
    <property type="entry name" value="TPR"/>
    <property type="match status" value="2"/>
</dbReference>
<comment type="caution">
    <text evidence="9">The sequence shown here is derived from an EMBL/GenBank/DDBJ whole genome shotgun (WGS) entry which is preliminary data.</text>
</comment>
<dbReference type="Gene3D" id="3.40.50.300">
    <property type="entry name" value="P-loop containing nucleotide triphosphate hydrolases"/>
    <property type="match status" value="1"/>
</dbReference>
<dbReference type="SMART" id="SM00862">
    <property type="entry name" value="Trans_reg_C"/>
    <property type="match status" value="1"/>
</dbReference>
<evidence type="ECO:0000256" key="5">
    <source>
        <dbReference type="PROSITE-ProRule" id="PRU00339"/>
    </source>
</evidence>
<evidence type="ECO:0000256" key="3">
    <source>
        <dbReference type="ARBA" id="ARBA00023125"/>
    </source>
</evidence>
<dbReference type="Pfam" id="PF00486">
    <property type="entry name" value="Trans_reg_C"/>
    <property type="match status" value="1"/>
</dbReference>
<evidence type="ECO:0000313" key="9">
    <source>
        <dbReference type="EMBL" id="MDA0643248.1"/>
    </source>
</evidence>
<dbReference type="SMART" id="SM01043">
    <property type="entry name" value="BTAD"/>
    <property type="match status" value="1"/>
</dbReference>
<keyword evidence="2" id="KW-0805">Transcription regulation</keyword>
<comment type="similarity">
    <text evidence="1">Belongs to the AfsR/DnrI/RedD regulatory family.</text>
</comment>
<gene>
    <name evidence="9" type="ORF">OUY24_21690</name>
</gene>
<dbReference type="PANTHER" id="PTHR35807:SF1">
    <property type="entry name" value="TRANSCRIPTIONAL REGULATOR REDD"/>
    <property type="match status" value="1"/>
</dbReference>
<dbReference type="InterPro" id="IPR002182">
    <property type="entry name" value="NB-ARC"/>
</dbReference>
<dbReference type="Gene3D" id="1.10.10.10">
    <property type="entry name" value="Winged helix-like DNA-binding domain superfamily/Winged helix DNA-binding domain"/>
    <property type="match status" value="1"/>
</dbReference>
<dbReference type="EMBL" id="JAPNUD010000062">
    <property type="protein sequence ID" value="MDA0643248.1"/>
    <property type="molecule type" value="Genomic_DNA"/>
</dbReference>
<dbReference type="Pfam" id="PF13424">
    <property type="entry name" value="TPR_12"/>
    <property type="match status" value="2"/>
</dbReference>
<dbReference type="InterPro" id="IPR027417">
    <property type="entry name" value="P-loop_NTPase"/>
</dbReference>
<sequence>MEIRILGPVEVRRDGATVPLGGAKHRALLALLTLNANRVVPLDRLIAALWGDAVPATVANQVQQAVSKLRRVLGEDATGASPLVRRSAGYVLWLDEAASDVAAFERLAERGRAALVEGRPSDAARDLGAALDLWRGPACGDTTGPLVILERPRLEERRLAVLHDRIDADLALGRHAELAGELTALVAGHPLRESLRERLMLALYRSGRQAEALEEYQRLYRLLDEELGVQPCPSVRRLHRRMLAGAPDLDVPPASSPPAPPDPSGGHGLRETPVVPRQLPAGTGDFVGRDEQVKLLDGLLPDAESPAPRAVVISAVSGTAGIGKTALAVHWAHRVAGRFPDGQLYVNLRGFDPAGHALTPAESLRRCLDALGVSPRRIPADVDAQAGLYRSLLSGKRVLVLLDNARDEEQVRPLLPASPGCLALITSRDRLAGLVATEAARPVDLGLLTGAEARELLARRLGHDRVAAEPQAVDTIVSRCARLPLALAVMAARAAVQPGFPLRALAGQLCDAPAALDAFAGTDPATDLRAVFSLSYTRLPAGAARLFRLLALHPGPDVSVAAAAGLAGVPVAEVRPLLNTLTAAQLLVEHRPGRFSFHDLLRAYAGELVRDQETGAGSREALRRVLDHYAHTGHRAALLINPARSAIEFGDPAHGVTVDELTDDRQARTWFLCERPVLLAAVGRAAAERFDTAAWRIAWTLENHLDWQAQWGDLAGTQRVALAAAERLGDVLQQVLSHLALGCALCSLGRYDEARTHAGRAMELAADRADERGQAEAHHTLAWIHGQRGEFGEAVRHTRLALDLYRAADVLFGQAEALDGLGRLYAELGEGDRAVRCCRQALALFERIGDPRAQGGAWDSLGYAHHRLGRHDEAVTCYRRALALLRTGLDPVTEAETLVHLGDAYAALRGDEQARQAWRDALAILDELGHPGAGRVRAKLHTGD</sequence>
<keyword evidence="3 6" id="KW-0238">DNA-binding</keyword>
<accession>A0ABT4T215</accession>
<evidence type="ECO:0000256" key="1">
    <source>
        <dbReference type="ARBA" id="ARBA00005820"/>
    </source>
</evidence>
<keyword evidence="10" id="KW-1185">Reference proteome</keyword>
<dbReference type="Pfam" id="PF00931">
    <property type="entry name" value="NB-ARC"/>
    <property type="match status" value="1"/>
</dbReference>
<dbReference type="SUPFAM" id="SSF48452">
    <property type="entry name" value="TPR-like"/>
    <property type="match status" value="2"/>
</dbReference>
<evidence type="ECO:0000256" key="6">
    <source>
        <dbReference type="PROSITE-ProRule" id="PRU01091"/>
    </source>
</evidence>
<evidence type="ECO:0000313" key="10">
    <source>
        <dbReference type="Proteomes" id="UP001212498"/>
    </source>
</evidence>
<dbReference type="PRINTS" id="PR00364">
    <property type="entry name" value="DISEASERSIST"/>
</dbReference>
<feature type="domain" description="OmpR/PhoB-type" evidence="8">
    <location>
        <begin position="1"/>
        <end position="94"/>
    </location>
</feature>
<dbReference type="Gene3D" id="1.25.40.10">
    <property type="entry name" value="Tetratricopeptide repeat domain"/>
    <property type="match status" value="2"/>
</dbReference>
<dbReference type="InterPro" id="IPR005158">
    <property type="entry name" value="BTAD"/>
</dbReference>
<dbReference type="InterPro" id="IPR011990">
    <property type="entry name" value="TPR-like_helical_dom_sf"/>
</dbReference>
<dbReference type="RefSeq" id="WP_271277579.1">
    <property type="nucleotide sequence ID" value="NZ_BAABFD010000001.1"/>
</dbReference>
<dbReference type="InterPro" id="IPR001867">
    <property type="entry name" value="OmpR/PhoB-type_DNA-bd"/>
</dbReference>
<dbReference type="PANTHER" id="PTHR35807">
    <property type="entry name" value="TRANSCRIPTIONAL REGULATOR REDD-RELATED"/>
    <property type="match status" value="1"/>
</dbReference>
<feature type="compositionally biased region" description="Pro residues" evidence="7">
    <location>
        <begin position="254"/>
        <end position="263"/>
    </location>
</feature>
<dbReference type="CDD" id="cd15831">
    <property type="entry name" value="BTAD"/>
    <property type="match status" value="1"/>
</dbReference>